<dbReference type="AlphaFoldDB" id="A0A445M926"/>
<gene>
    <name evidence="1" type="ORF">BHM03_00001214</name>
</gene>
<protein>
    <recommendedName>
        <fullName evidence="2">PH domain-containing protein</fullName>
    </recommendedName>
</protein>
<organism evidence="1">
    <name type="scientific">Ensete ventricosum</name>
    <name type="common">Abyssinian banana</name>
    <name type="synonym">Musa ensete</name>
    <dbReference type="NCBI Taxonomy" id="4639"/>
    <lineage>
        <taxon>Eukaryota</taxon>
        <taxon>Viridiplantae</taxon>
        <taxon>Streptophyta</taxon>
        <taxon>Embryophyta</taxon>
        <taxon>Tracheophyta</taxon>
        <taxon>Spermatophyta</taxon>
        <taxon>Magnoliopsida</taxon>
        <taxon>Liliopsida</taxon>
        <taxon>Zingiberales</taxon>
        <taxon>Musaceae</taxon>
        <taxon>Ensete</taxon>
    </lineage>
</organism>
<name>A0A445M926_ENSVE</name>
<dbReference type="SUPFAM" id="SSF50729">
    <property type="entry name" value="PH domain-like"/>
    <property type="match status" value="1"/>
</dbReference>
<reference evidence="1" key="1">
    <citation type="journal article" date="2018" name="Data Brief">
        <title>Genome sequence data from 17 accessions of Ensete ventricosum, a staple food crop for millions in Ethiopia.</title>
        <authorList>
            <person name="Yemataw Z."/>
            <person name="Muzemil S."/>
            <person name="Ambachew D."/>
            <person name="Tripathi L."/>
            <person name="Tesfaye K."/>
            <person name="Chala A."/>
            <person name="Farbos A."/>
            <person name="O'Neill P."/>
            <person name="Moore K."/>
            <person name="Grant M."/>
            <person name="Studholme D.J."/>
        </authorList>
    </citation>
    <scope>NUCLEOTIDE SEQUENCE [LARGE SCALE GENOMIC DNA]</scope>
    <source>
        <tissue evidence="1">Leaf</tissue>
    </source>
</reference>
<dbReference type="EMBL" id="KV875456">
    <property type="protein sequence ID" value="RZR70737.1"/>
    <property type="molecule type" value="Genomic_DNA"/>
</dbReference>
<dbReference type="Proteomes" id="UP000290560">
    <property type="component" value="Unassembled WGS sequence"/>
</dbReference>
<evidence type="ECO:0000313" key="1">
    <source>
        <dbReference type="EMBL" id="RZR70737.1"/>
    </source>
</evidence>
<sequence>MEGWLYLFRSNRLGLQYSRKRYFVLDHRDNSLSCYRAAPTACTQVVALPLPSLTFCSMFSWSKTLSRRRSHMHSFGEHIYSHLFQMTLVVFQS</sequence>
<evidence type="ECO:0008006" key="2">
    <source>
        <dbReference type="Google" id="ProtNLM"/>
    </source>
</evidence>
<accession>A0A445M926</accession>
<proteinExistence type="predicted"/>